<evidence type="ECO:0008006" key="4">
    <source>
        <dbReference type="Google" id="ProtNLM"/>
    </source>
</evidence>
<proteinExistence type="predicted"/>
<keyword evidence="3" id="KW-1185">Reference proteome</keyword>
<feature type="transmembrane region" description="Helical" evidence="1">
    <location>
        <begin position="179"/>
        <end position="201"/>
    </location>
</feature>
<keyword evidence="1" id="KW-0472">Membrane</keyword>
<evidence type="ECO:0000313" key="3">
    <source>
        <dbReference type="Proteomes" id="UP001642540"/>
    </source>
</evidence>
<name>A0ABP1RVX6_9HEXA</name>
<feature type="transmembrane region" description="Helical" evidence="1">
    <location>
        <begin position="83"/>
        <end position="101"/>
    </location>
</feature>
<accession>A0ABP1RVX6</accession>
<organism evidence="2 3">
    <name type="scientific">Orchesella dallaii</name>
    <dbReference type="NCBI Taxonomy" id="48710"/>
    <lineage>
        <taxon>Eukaryota</taxon>
        <taxon>Metazoa</taxon>
        <taxon>Ecdysozoa</taxon>
        <taxon>Arthropoda</taxon>
        <taxon>Hexapoda</taxon>
        <taxon>Collembola</taxon>
        <taxon>Entomobryomorpha</taxon>
        <taxon>Entomobryoidea</taxon>
        <taxon>Orchesellidae</taxon>
        <taxon>Orchesellinae</taxon>
        <taxon>Orchesella</taxon>
    </lineage>
</organism>
<gene>
    <name evidence="2" type="ORF">ODALV1_LOCUS26662</name>
</gene>
<evidence type="ECO:0000313" key="2">
    <source>
        <dbReference type="EMBL" id="CAL8136888.1"/>
    </source>
</evidence>
<reference evidence="2 3" key="1">
    <citation type="submission" date="2024-08" db="EMBL/GenBank/DDBJ databases">
        <authorList>
            <person name="Cucini C."/>
            <person name="Frati F."/>
        </authorList>
    </citation>
    <scope>NUCLEOTIDE SEQUENCE [LARGE SCALE GENOMIC DNA]</scope>
</reference>
<comment type="caution">
    <text evidence="2">The sequence shown here is derived from an EMBL/GenBank/DDBJ whole genome shotgun (WGS) entry which is preliminary data.</text>
</comment>
<keyword evidence="1" id="KW-1133">Transmembrane helix</keyword>
<feature type="transmembrane region" description="Helical" evidence="1">
    <location>
        <begin position="248"/>
        <end position="273"/>
    </location>
</feature>
<feature type="transmembrane region" description="Helical" evidence="1">
    <location>
        <begin position="113"/>
        <end position="132"/>
    </location>
</feature>
<feature type="transmembrane region" description="Helical" evidence="1">
    <location>
        <begin position="344"/>
        <end position="371"/>
    </location>
</feature>
<dbReference type="EMBL" id="CAXLJM020000112">
    <property type="protein sequence ID" value="CAL8136888.1"/>
    <property type="molecule type" value="Genomic_DNA"/>
</dbReference>
<dbReference type="Proteomes" id="UP001642540">
    <property type="component" value="Unassembled WGS sequence"/>
</dbReference>
<evidence type="ECO:0000256" key="1">
    <source>
        <dbReference type="SAM" id="Phobius"/>
    </source>
</evidence>
<protein>
    <recommendedName>
        <fullName evidence="4">Odorant receptor</fullName>
    </recommendedName>
</protein>
<keyword evidence="1" id="KW-0812">Transmembrane</keyword>
<sequence length="451" mass="51097">MDLSNFRASFSGGGSKHHSDLKNSLIKLFKGTVDKFLQVESLFGLILKQCTKQNSVTVCWNSEEKRMSTVNNEELKKIRYKSYVYSMSALAIMLQILFHEFVANLKIRQENILIQILTAYTIILVPVSLAYVKVCVTRASELISFINGLFYLKNSSQENSSPQKNTAWHSNPLQKINVLFAWGLFIFLRAFPAMIVFGFHLDNPCKSTLLGWWALPECFSNDFSQFNGNLILKVLMGLPKFGVLFINYLIYSHGFICICFGMNAINILGVLMLQKNLQRLVSSSHQLQYMKNSSIGMVYRELQLLAILGNLILQNSLLIVVVATIFSASISSTVLIQIELTSMNIVATVFFLINGLGSMVFLTICVGGVMVPINARSKEFLENCKRQRCYDHTSLVTSEFRLTQRWLVKFFKSCVPLKTKLGESNFLENLTPLRCIDSVFQITIQLLLLTK</sequence>